<dbReference type="InterPro" id="IPR027421">
    <property type="entry name" value="DNA_pol_lamdba_lyase_dom_sf"/>
</dbReference>
<dbReference type="InterPro" id="IPR043519">
    <property type="entry name" value="NT_sf"/>
</dbReference>
<evidence type="ECO:0000313" key="4">
    <source>
        <dbReference type="EMBL" id="PJE67721.1"/>
    </source>
</evidence>
<dbReference type="PANTHER" id="PTHR36928">
    <property type="entry name" value="PHOSPHATASE YCDX-RELATED"/>
    <property type="match status" value="1"/>
</dbReference>
<dbReference type="InterPro" id="IPR002054">
    <property type="entry name" value="DNA-dir_DNA_pol_X"/>
</dbReference>
<feature type="domain" description="DNA-directed DNA polymerase X" evidence="3">
    <location>
        <begin position="5"/>
        <end position="321"/>
    </location>
</feature>
<evidence type="ECO:0000256" key="1">
    <source>
        <dbReference type="ARBA" id="ARBA00022679"/>
    </source>
</evidence>
<dbReference type="Gene3D" id="3.30.460.10">
    <property type="entry name" value="Beta Polymerase, domain 2"/>
    <property type="match status" value="1"/>
</dbReference>
<dbReference type="InterPro" id="IPR050243">
    <property type="entry name" value="PHP_phosphatase"/>
</dbReference>
<proteinExistence type="predicted"/>
<accession>A0A2M8L460</accession>
<dbReference type="Pfam" id="PF14791">
    <property type="entry name" value="DNA_pol_B_thumb"/>
    <property type="match status" value="1"/>
</dbReference>
<dbReference type="GO" id="GO:0042578">
    <property type="term" value="F:phosphoric ester hydrolase activity"/>
    <property type="evidence" value="ECO:0007669"/>
    <property type="project" value="TreeGrafter"/>
</dbReference>
<dbReference type="Gene3D" id="3.30.210.10">
    <property type="entry name" value="DNA polymerase, thumb domain"/>
    <property type="match status" value="1"/>
</dbReference>
<dbReference type="Pfam" id="PF14716">
    <property type="entry name" value="HHH_8"/>
    <property type="match status" value="1"/>
</dbReference>
<evidence type="ECO:0000259" key="3">
    <source>
        <dbReference type="SMART" id="SM00483"/>
    </source>
</evidence>
<keyword evidence="1" id="KW-0808">Transferase</keyword>
<dbReference type="SUPFAM" id="SSF89550">
    <property type="entry name" value="PHP domain-like"/>
    <property type="match status" value="1"/>
</dbReference>
<dbReference type="InterPro" id="IPR029398">
    <property type="entry name" value="PolB_thumb"/>
</dbReference>
<dbReference type="InterPro" id="IPR004013">
    <property type="entry name" value="PHP_dom"/>
</dbReference>
<dbReference type="InterPro" id="IPR022311">
    <property type="entry name" value="PolX-like"/>
</dbReference>
<dbReference type="Gene3D" id="1.10.150.20">
    <property type="entry name" value="5' to 3' exonuclease, C-terminal subdomain"/>
    <property type="match status" value="1"/>
</dbReference>
<dbReference type="Pfam" id="PF02811">
    <property type="entry name" value="PHP"/>
    <property type="match status" value="1"/>
</dbReference>
<organism evidence="4 5">
    <name type="scientific">Candidatus Shapirobacteria bacterium CG10_big_fil_rev_8_21_14_0_10_40_9</name>
    <dbReference type="NCBI Taxonomy" id="1974888"/>
    <lineage>
        <taxon>Bacteria</taxon>
        <taxon>Candidatus Shapironibacteriota</taxon>
    </lineage>
</organism>
<dbReference type="NCBIfam" id="NF006375">
    <property type="entry name" value="PRK08609.1"/>
    <property type="match status" value="1"/>
</dbReference>
<gene>
    <name evidence="4" type="ORF">COU95_00785</name>
</gene>
<dbReference type="GO" id="GO:0005829">
    <property type="term" value="C:cytosol"/>
    <property type="evidence" value="ECO:0007669"/>
    <property type="project" value="TreeGrafter"/>
</dbReference>
<dbReference type="GO" id="GO:0008270">
    <property type="term" value="F:zinc ion binding"/>
    <property type="evidence" value="ECO:0007669"/>
    <property type="project" value="TreeGrafter"/>
</dbReference>
<dbReference type="EMBL" id="PFEK01000014">
    <property type="protein sequence ID" value="PJE67721.1"/>
    <property type="molecule type" value="Genomic_DNA"/>
</dbReference>
<dbReference type="PANTHER" id="PTHR36928:SF1">
    <property type="entry name" value="PHOSPHATASE YCDX-RELATED"/>
    <property type="match status" value="1"/>
</dbReference>
<dbReference type="SUPFAM" id="SSF81301">
    <property type="entry name" value="Nucleotidyltransferase"/>
    <property type="match status" value="1"/>
</dbReference>
<dbReference type="GO" id="GO:0003887">
    <property type="term" value="F:DNA-directed DNA polymerase activity"/>
    <property type="evidence" value="ECO:0007669"/>
    <property type="project" value="InterPro"/>
</dbReference>
<sequence length="591" mass="66669">MAKDFTNKEVAKILRSVAAAYEVKGGDRFKIMAYDRASTSVEHATSEVKDLWDDGKLGELAGIGAGIASHLDELFRTGKVRHFEEVMRGLPPAMFELLSIPGIGAKTAYKLCQKLGIKDVKKAISLLEECAKKEKIRVIEGFGEESEKDILRGIEEFRRKTTRILLPYASQIAEDILSWLRKSPSVIRADPLGSLRRMVSTVGDVDIAAATNEPKKVIAHFVAYPKKKRVLEAGTATASLVLKSGYQVDLMVQPVSSYGALLQHFTGSKQHNIALREYVLKKGLSLSEYGIKKDKTLKEYASEENFYKALGMDWIPPEIREDSGEIEATLNHELPHLVELKDIKGDLHVHSDFPIETSHDEGTGSIEEIMERGLELGYEYIGFTEHNPSTSKHKSEQIIDILKRKKEKVEKINYSYEKRGKNMFIRGLNSLEIDIKPDGTLGIPEEGLKVLDYAIVSVHTSFRMGKVDMAKRVLTALEHPKVKILGHPTGRKLNQREGYELDWEKIFDFCLRKKKWLEVNAWPDRLDLPDILVREAVEKGVKMVVCTDSHALDQMDLMRYGVAVARRGWAEKSDIVNTLGYNEFLETLERG</sequence>
<dbReference type="SUPFAM" id="SSF47802">
    <property type="entry name" value="DNA polymerase beta, N-terminal domain-like"/>
    <property type="match status" value="1"/>
</dbReference>
<dbReference type="Pfam" id="PF14520">
    <property type="entry name" value="HHH_5"/>
    <property type="match status" value="1"/>
</dbReference>
<protein>
    <submittedName>
        <fullName evidence="4">DNA polymerase III</fullName>
    </submittedName>
</protein>
<reference evidence="5" key="1">
    <citation type="submission" date="2017-09" db="EMBL/GenBank/DDBJ databases">
        <title>Depth-based differentiation of microbial function through sediment-hosted aquifers and enrichment of novel symbionts in the deep terrestrial subsurface.</title>
        <authorList>
            <person name="Probst A.J."/>
            <person name="Ladd B."/>
            <person name="Jarett J.K."/>
            <person name="Geller-Mcgrath D.E."/>
            <person name="Sieber C.M.K."/>
            <person name="Emerson J.B."/>
            <person name="Anantharaman K."/>
            <person name="Thomas B.C."/>
            <person name="Malmstrom R."/>
            <person name="Stieglmeier M."/>
            <person name="Klingl A."/>
            <person name="Woyke T."/>
            <person name="Ryan C.M."/>
            <person name="Banfield J.F."/>
        </authorList>
    </citation>
    <scope>NUCLEOTIDE SEQUENCE [LARGE SCALE GENOMIC DNA]</scope>
</reference>
<evidence type="ECO:0000256" key="2">
    <source>
        <dbReference type="ARBA" id="ARBA00022695"/>
    </source>
</evidence>
<dbReference type="CDD" id="cd00141">
    <property type="entry name" value="NT_POLXc"/>
    <property type="match status" value="1"/>
</dbReference>
<dbReference type="Gene3D" id="1.10.150.110">
    <property type="entry name" value="DNA polymerase beta, N-terminal domain-like"/>
    <property type="match status" value="1"/>
</dbReference>
<dbReference type="CDD" id="cd07436">
    <property type="entry name" value="PHP_PolX"/>
    <property type="match status" value="1"/>
</dbReference>
<dbReference type="InterPro" id="IPR047967">
    <property type="entry name" value="PolX_PHP"/>
</dbReference>
<keyword evidence="2" id="KW-0548">Nucleotidyltransferase</keyword>
<dbReference type="AlphaFoldDB" id="A0A2M8L460"/>
<name>A0A2M8L460_9BACT</name>
<comment type="caution">
    <text evidence="4">The sequence shown here is derived from an EMBL/GenBank/DDBJ whole genome shotgun (WGS) entry which is preliminary data.</text>
</comment>
<dbReference type="SMART" id="SM00483">
    <property type="entry name" value="POLXc"/>
    <property type="match status" value="1"/>
</dbReference>
<dbReference type="InterPro" id="IPR037160">
    <property type="entry name" value="DNA_Pol_thumb_sf"/>
</dbReference>
<evidence type="ECO:0000313" key="5">
    <source>
        <dbReference type="Proteomes" id="UP000231474"/>
    </source>
</evidence>
<dbReference type="Gene3D" id="3.20.20.140">
    <property type="entry name" value="Metal-dependent hydrolases"/>
    <property type="match status" value="1"/>
</dbReference>
<dbReference type="Proteomes" id="UP000231474">
    <property type="component" value="Unassembled WGS sequence"/>
</dbReference>
<dbReference type="InterPro" id="IPR010996">
    <property type="entry name" value="HHH_MUS81"/>
</dbReference>
<dbReference type="InterPro" id="IPR016195">
    <property type="entry name" value="Pol/histidinol_Pase-like"/>
</dbReference>
<dbReference type="GO" id="GO:0003677">
    <property type="term" value="F:DNA binding"/>
    <property type="evidence" value="ECO:0007669"/>
    <property type="project" value="InterPro"/>
</dbReference>
<dbReference type="PIRSF" id="PIRSF005047">
    <property type="entry name" value="UCP005047_YshC"/>
    <property type="match status" value="1"/>
</dbReference>